<proteinExistence type="inferred from homology"/>
<organism evidence="8 9">
    <name type="scientific">Spirosoma aureum</name>
    <dbReference type="NCBI Taxonomy" id="2692134"/>
    <lineage>
        <taxon>Bacteria</taxon>
        <taxon>Pseudomonadati</taxon>
        <taxon>Bacteroidota</taxon>
        <taxon>Cytophagia</taxon>
        <taxon>Cytophagales</taxon>
        <taxon>Cytophagaceae</taxon>
        <taxon>Spirosoma</taxon>
    </lineage>
</organism>
<evidence type="ECO:0000259" key="7">
    <source>
        <dbReference type="Pfam" id="PF13480"/>
    </source>
</evidence>
<protein>
    <submittedName>
        <fullName evidence="8">GNAT family N-acetyltransferase</fullName>
    </submittedName>
</protein>
<feature type="domain" description="BioF2-like acetyltransferase" evidence="7">
    <location>
        <begin position="163"/>
        <end position="301"/>
    </location>
</feature>
<keyword evidence="9" id="KW-1185">Reference proteome</keyword>
<evidence type="ECO:0000256" key="5">
    <source>
        <dbReference type="ARBA" id="ARBA00023315"/>
    </source>
</evidence>
<sequence>MYEYTLLQQITPDDERTINSFIDTNPGFHFFQSPVFYKLSLASRKLRPFYIIAKQEGSIVGVLLACQQVQINFPFIRFLTSRNLIIGGPLVRNQDERILEGLLATYRIKSPKSIYTQVRNIWDTTVSRTVFLANGFGYEAHLNILVDLSQTEEELWKDVHSKRRNEIRRAEKEGCRVEMVATLETLTHCYDILTEVYHRAKLPLPDFGHFKAMLQHSTEKIGLRIFTAVWEGRIIGCMLCIAWGDTLYDYYAGAYSRYYNKYPNDLLPWAVFKWAKMNGFSRFDFGGAGKPNVPYGVRDYKKKFGGSLVNFGRYECVPFPFLFRLMTQLFKWWQRAKR</sequence>
<keyword evidence="2 8" id="KW-0808">Transferase</keyword>
<dbReference type="SUPFAM" id="SSF55729">
    <property type="entry name" value="Acyl-CoA N-acyltransferases (Nat)"/>
    <property type="match status" value="1"/>
</dbReference>
<evidence type="ECO:0000256" key="6">
    <source>
        <dbReference type="ARBA" id="ARBA00023316"/>
    </source>
</evidence>
<dbReference type="KEGG" id="spib:G8759_15485"/>
<name>A0A6G9ANX9_9BACT</name>
<dbReference type="InterPro" id="IPR038740">
    <property type="entry name" value="BioF2-like_GNAT_dom"/>
</dbReference>
<keyword evidence="3" id="KW-0133">Cell shape</keyword>
<comment type="similarity">
    <text evidence="1">Belongs to the FemABX family.</text>
</comment>
<dbReference type="PANTHER" id="PTHR36174:SF1">
    <property type="entry name" value="LIPID II:GLYCINE GLYCYLTRANSFERASE"/>
    <property type="match status" value="1"/>
</dbReference>
<evidence type="ECO:0000313" key="8">
    <source>
        <dbReference type="EMBL" id="QIP13913.1"/>
    </source>
</evidence>
<dbReference type="GO" id="GO:0016755">
    <property type="term" value="F:aminoacyltransferase activity"/>
    <property type="evidence" value="ECO:0007669"/>
    <property type="project" value="InterPro"/>
</dbReference>
<dbReference type="InterPro" id="IPR016181">
    <property type="entry name" value="Acyl_CoA_acyltransferase"/>
</dbReference>
<keyword evidence="4" id="KW-0573">Peptidoglycan synthesis</keyword>
<keyword evidence="5" id="KW-0012">Acyltransferase</keyword>
<dbReference type="PROSITE" id="PS51191">
    <property type="entry name" value="FEMABX"/>
    <property type="match status" value="1"/>
</dbReference>
<dbReference type="Proteomes" id="UP000501802">
    <property type="component" value="Chromosome"/>
</dbReference>
<dbReference type="Gene3D" id="3.40.630.30">
    <property type="match status" value="1"/>
</dbReference>
<evidence type="ECO:0000256" key="3">
    <source>
        <dbReference type="ARBA" id="ARBA00022960"/>
    </source>
</evidence>
<dbReference type="RefSeq" id="WP_167209454.1">
    <property type="nucleotide sequence ID" value="NZ_CP050063.1"/>
</dbReference>
<evidence type="ECO:0000313" key="9">
    <source>
        <dbReference type="Proteomes" id="UP000501802"/>
    </source>
</evidence>
<reference evidence="8 9" key="1">
    <citation type="submission" date="2020-03" db="EMBL/GenBank/DDBJ databases">
        <authorList>
            <person name="Kim M.K."/>
        </authorList>
    </citation>
    <scope>NUCLEOTIDE SEQUENCE [LARGE SCALE GENOMIC DNA]</scope>
    <source>
        <strain evidence="8 9">BT328</strain>
    </source>
</reference>
<dbReference type="Pfam" id="PF13480">
    <property type="entry name" value="Acetyltransf_6"/>
    <property type="match status" value="1"/>
</dbReference>
<accession>A0A6G9ANX9</accession>
<dbReference type="PANTHER" id="PTHR36174">
    <property type="entry name" value="LIPID II:GLYCINE GLYCYLTRANSFERASE"/>
    <property type="match status" value="1"/>
</dbReference>
<dbReference type="GO" id="GO:0008360">
    <property type="term" value="P:regulation of cell shape"/>
    <property type="evidence" value="ECO:0007669"/>
    <property type="project" value="UniProtKB-KW"/>
</dbReference>
<gene>
    <name evidence="8" type="ORF">G8759_15485</name>
</gene>
<keyword evidence="6" id="KW-0961">Cell wall biogenesis/degradation</keyword>
<dbReference type="GO" id="GO:0009252">
    <property type="term" value="P:peptidoglycan biosynthetic process"/>
    <property type="evidence" value="ECO:0007669"/>
    <property type="project" value="UniProtKB-KW"/>
</dbReference>
<dbReference type="GO" id="GO:0071555">
    <property type="term" value="P:cell wall organization"/>
    <property type="evidence" value="ECO:0007669"/>
    <property type="project" value="UniProtKB-KW"/>
</dbReference>
<dbReference type="AlphaFoldDB" id="A0A6G9ANX9"/>
<dbReference type="InterPro" id="IPR003447">
    <property type="entry name" value="FEMABX"/>
</dbReference>
<evidence type="ECO:0000256" key="2">
    <source>
        <dbReference type="ARBA" id="ARBA00022679"/>
    </source>
</evidence>
<dbReference type="EMBL" id="CP050063">
    <property type="protein sequence ID" value="QIP13913.1"/>
    <property type="molecule type" value="Genomic_DNA"/>
</dbReference>
<evidence type="ECO:0000256" key="4">
    <source>
        <dbReference type="ARBA" id="ARBA00022984"/>
    </source>
</evidence>
<dbReference type="InterPro" id="IPR050644">
    <property type="entry name" value="PG_Glycine_Bridge_Synth"/>
</dbReference>
<evidence type="ECO:0000256" key="1">
    <source>
        <dbReference type="ARBA" id="ARBA00009943"/>
    </source>
</evidence>